<evidence type="ECO:0000313" key="6">
    <source>
        <dbReference type="Proteomes" id="UP001385892"/>
    </source>
</evidence>
<dbReference type="PROSITE" id="PS50949">
    <property type="entry name" value="HTH_GNTR"/>
    <property type="match status" value="1"/>
</dbReference>
<dbReference type="SUPFAM" id="SSF46785">
    <property type="entry name" value="Winged helix' DNA-binding domain"/>
    <property type="match status" value="1"/>
</dbReference>
<dbReference type="RefSeq" id="WP_340343217.1">
    <property type="nucleotide sequence ID" value="NZ_JBBKZT010000006.1"/>
</dbReference>
<keyword evidence="1" id="KW-0805">Transcription regulation</keyword>
<dbReference type="Pfam" id="PF07702">
    <property type="entry name" value="UTRA"/>
    <property type="match status" value="1"/>
</dbReference>
<evidence type="ECO:0000256" key="1">
    <source>
        <dbReference type="ARBA" id="ARBA00023015"/>
    </source>
</evidence>
<feature type="domain" description="HTH gntR-type" evidence="4">
    <location>
        <begin position="3"/>
        <end position="69"/>
    </location>
</feature>
<dbReference type="Proteomes" id="UP001385892">
    <property type="component" value="Unassembled WGS sequence"/>
</dbReference>
<dbReference type="InterPro" id="IPR036390">
    <property type="entry name" value="WH_DNA-bd_sf"/>
</dbReference>
<gene>
    <name evidence="5" type="ORF">WKW82_15225</name>
</gene>
<dbReference type="PANTHER" id="PTHR44846:SF1">
    <property type="entry name" value="MANNOSYL-D-GLYCERATE TRANSPORT_METABOLISM SYSTEM REPRESSOR MNGR-RELATED"/>
    <property type="match status" value="1"/>
</dbReference>
<keyword evidence="6" id="KW-1185">Reference proteome</keyword>
<dbReference type="CDD" id="cd07377">
    <property type="entry name" value="WHTH_GntR"/>
    <property type="match status" value="1"/>
</dbReference>
<accession>A0ABU8WL02</accession>
<sequence length="255" mass="27819">MPLPKYHQVYLLLREQLGEGRFAEGLPGELALVVQFGVARVTVRRALEQLAAEGLIVRNPGRRTRALPAVAAAGSGGREGAATGQARLRTSVKVIDVSTIAASRQVADALKLDPGDPVQKAVRVRSTREGPLSYITSYVPADIARRFGRRELARKPLLMLLEESGVKVGRAHQAISAGLADNVHAQHLKVSVGSALLTVRRLVCDDAERPVQWLHGVYRPDRYACEMELSRSGGIDAKVWVNHDVPAQPLRRLKK</sequence>
<dbReference type="InterPro" id="IPR011663">
    <property type="entry name" value="UTRA"/>
</dbReference>
<keyword evidence="3" id="KW-0804">Transcription</keyword>
<name>A0ABU8WL02_9BURK</name>
<protein>
    <submittedName>
        <fullName evidence="5">GntR family transcriptional regulator</fullName>
    </submittedName>
</protein>
<comment type="caution">
    <text evidence="5">The sequence shown here is derived from an EMBL/GenBank/DDBJ whole genome shotgun (WGS) entry which is preliminary data.</text>
</comment>
<dbReference type="Gene3D" id="1.10.10.10">
    <property type="entry name" value="Winged helix-like DNA-binding domain superfamily/Winged helix DNA-binding domain"/>
    <property type="match status" value="1"/>
</dbReference>
<proteinExistence type="predicted"/>
<evidence type="ECO:0000313" key="5">
    <source>
        <dbReference type="EMBL" id="MEJ8848009.1"/>
    </source>
</evidence>
<dbReference type="SMART" id="SM00345">
    <property type="entry name" value="HTH_GNTR"/>
    <property type="match status" value="1"/>
</dbReference>
<evidence type="ECO:0000256" key="3">
    <source>
        <dbReference type="ARBA" id="ARBA00023163"/>
    </source>
</evidence>
<dbReference type="PRINTS" id="PR00035">
    <property type="entry name" value="HTHGNTR"/>
</dbReference>
<evidence type="ECO:0000259" key="4">
    <source>
        <dbReference type="PROSITE" id="PS50949"/>
    </source>
</evidence>
<dbReference type="InterPro" id="IPR028978">
    <property type="entry name" value="Chorismate_lyase_/UTRA_dom_sf"/>
</dbReference>
<dbReference type="InterPro" id="IPR050679">
    <property type="entry name" value="Bact_HTH_transcr_reg"/>
</dbReference>
<dbReference type="Pfam" id="PF00392">
    <property type="entry name" value="GntR"/>
    <property type="match status" value="1"/>
</dbReference>
<dbReference type="Gene3D" id="3.40.1410.10">
    <property type="entry name" value="Chorismate lyase-like"/>
    <property type="match status" value="1"/>
</dbReference>
<keyword evidence="2" id="KW-0238">DNA-binding</keyword>
<dbReference type="SMART" id="SM00866">
    <property type="entry name" value="UTRA"/>
    <property type="match status" value="1"/>
</dbReference>
<dbReference type="PANTHER" id="PTHR44846">
    <property type="entry name" value="MANNOSYL-D-GLYCERATE TRANSPORT/METABOLISM SYSTEM REPRESSOR MNGR-RELATED"/>
    <property type="match status" value="1"/>
</dbReference>
<organism evidence="5 6">
    <name type="scientific">Variovorax rhizosphaerae</name>
    <dbReference type="NCBI Taxonomy" id="1836200"/>
    <lineage>
        <taxon>Bacteria</taxon>
        <taxon>Pseudomonadati</taxon>
        <taxon>Pseudomonadota</taxon>
        <taxon>Betaproteobacteria</taxon>
        <taxon>Burkholderiales</taxon>
        <taxon>Comamonadaceae</taxon>
        <taxon>Variovorax</taxon>
    </lineage>
</organism>
<dbReference type="InterPro" id="IPR036388">
    <property type="entry name" value="WH-like_DNA-bd_sf"/>
</dbReference>
<reference evidence="5 6" key="1">
    <citation type="submission" date="2024-03" db="EMBL/GenBank/DDBJ databases">
        <title>Novel species of the genus Variovorax.</title>
        <authorList>
            <person name="Liu Q."/>
            <person name="Xin Y.-H."/>
        </authorList>
    </citation>
    <scope>NUCLEOTIDE SEQUENCE [LARGE SCALE GENOMIC DNA]</scope>
    <source>
        <strain evidence="5 6">KACC 18900</strain>
    </source>
</reference>
<dbReference type="SUPFAM" id="SSF64288">
    <property type="entry name" value="Chorismate lyase-like"/>
    <property type="match status" value="1"/>
</dbReference>
<evidence type="ECO:0000256" key="2">
    <source>
        <dbReference type="ARBA" id="ARBA00023125"/>
    </source>
</evidence>
<dbReference type="EMBL" id="JBBKZT010000006">
    <property type="protein sequence ID" value="MEJ8848009.1"/>
    <property type="molecule type" value="Genomic_DNA"/>
</dbReference>
<dbReference type="InterPro" id="IPR000524">
    <property type="entry name" value="Tscrpt_reg_HTH_GntR"/>
</dbReference>